<keyword evidence="17" id="KW-1185">Reference proteome</keyword>
<dbReference type="SMART" id="SM00320">
    <property type="entry name" value="WD40"/>
    <property type="match status" value="12"/>
</dbReference>
<gene>
    <name evidence="14" type="ORF">HXX08_03835</name>
    <name evidence="15" type="ORF">OZ401_000115</name>
</gene>
<evidence type="ECO:0000256" key="8">
    <source>
        <dbReference type="ARBA" id="ARBA00022840"/>
    </source>
</evidence>
<accession>A0A8T7LZJ7</accession>
<dbReference type="InterPro" id="IPR011009">
    <property type="entry name" value="Kinase-like_dom_sf"/>
</dbReference>
<dbReference type="PANTHER" id="PTHR19879:SF9">
    <property type="entry name" value="TRANSCRIPTION INITIATION FACTOR TFIID SUBUNIT 5"/>
    <property type="match status" value="1"/>
</dbReference>
<dbReference type="GO" id="GO:0004674">
    <property type="term" value="F:protein serine/threonine kinase activity"/>
    <property type="evidence" value="ECO:0007669"/>
    <property type="project" value="UniProtKB-KW"/>
</dbReference>
<dbReference type="Gene3D" id="1.10.510.10">
    <property type="entry name" value="Transferase(Phosphotransferase) domain 1"/>
    <property type="match status" value="1"/>
</dbReference>
<evidence type="ECO:0000313" key="17">
    <source>
        <dbReference type="Proteomes" id="UP001431572"/>
    </source>
</evidence>
<feature type="repeat" description="WD" evidence="9">
    <location>
        <begin position="586"/>
        <end position="627"/>
    </location>
</feature>
<dbReference type="EMBL" id="CP128399">
    <property type="protein sequence ID" value="WJW66870.1"/>
    <property type="molecule type" value="Genomic_DNA"/>
</dbReference>
<dbReference type="InterPro" id="IPR002372">
    <property type="entry name" value="PQQ_rpt_dom"/>
</dbReference>
<keyword evidence="4" id="KW-0808">Transferase</keyword>
<evidence type="ECO:0000256" key="10">
    <source>
        <dbReference type="PROSITE-ProRule" id="PRU10141"/>
    </source>
</evidence>
<evidence type="ECO:0000256" key="6">
    <source>
        <dbReference type="ARBA" id="ARBA00022741"/>
    </source>
</evidence>
<dbReference type="RefSeq" id="WP_341468763.1">
    <property type="nucleotide sequence ID" value="NZ_CP128399.1"/>
</dbReference>
<feature type="domain" description="Protein kinase" evidence="13">
    <location>
        <begin position="12"/>
        <end position="278"/>
    </location>
</feature>
<dbReference type="Proteomes" id="UP001431572">
    <property type="component" value="Chromosome 1"/>
</dbReference>
<dbReference type="InterPro" id="IPR001680">
    <property type="entry name" value="WD40_rpt"/>
</dbReference>
<dbReference type="InterPro" id="IPR008271">
    <property type="entry name" value="Ser/Thr_kinase_AS"/>
</dbReference>
<dbReference type="CDD" id="cd00200">
    <property type="entry name" value="WD40"/>
    <property type="match status" value="2"/>
</dbReference>
<dbReference type="InterPro" id="IPR000719">
    <property type="entry name" value="Prot_kinase_dom"/>
</dbReference>
<feature type="repeat" description="WD" evidence="9">
    <location>
        <begin position="635"/>
        <end position="676"/>
    </location>
</feature>
<keyword evidence="6 10" id="KW-0547">Nucleotide-binding</keyword>
<proteinExistence type="predicted"/>
<protein>
    <recommendedName>
        <fullName evidence="1">non-specific serine/threonine protein kinase</fullName>
        <ecNumber evidence="1">2.7.11.1</ecNumber>
    </recommendedName>
</protein>
<dbReference type="Gene3D" id="3.30.200.20">
    <property type="entry name" value="Phosphorylase Kinase, domain 1"/>
    <property type="match status" value="1"/>
</dbReference>
<dbReference type="EMBL" id="JACATZ010000001">
    <property type="protein sequence ID" value="NWJ44989.1"/>
    <property type="molecule type" value="Genomic_DNA"/>
</dbReference>
<dbReference type="InterPro" id="IPR017441">
    <property type="entry name" value="Protein_kinase_ATP_BS"/>
</dbReference>
<keyword evidence="7 14" id="KW-0418">Kinase</keyword>
<dbReference type="PROSITE" id="PS00678">
    <property type="entry name" value="WD_REPEATS_1"/>
    <property type="match status" value="2"/>
</dbReference>
<dbReference type="SUPFAM" id="SSF50978">
    <property type="entry name" value="WD40 repeat-like"/>
    <property type="match status" value="1"/>
</dbReference>
<dbReference type="PROSITE" id="PS00107">
    <property type="entry name" value="PROTEIN_KINASE_ATP"/>
    <property type="match status" value="1"/>
</dbReference>
<evidence type="ECO:0000256" key="2">
    <source>
        <dbReference type="ARBA" id="ARBA00022527"/>
    </source>
</evidence>
<evidence type="ECO:0000256" key="4">
    <source>
        <dbReference type="ARBA" id="ARBA00022679"/>
    </source>
</evidence>
<dbReference type="SUPFAM" id="SSF69304">
    <property type="entry name" value="Tricorn protease N-terminal domain"/>
    <property type="match status" value="1"/>
</dbReference>
<feature type="binding site" evidence="10">
    <location>
        <position position="41"/>
    </location>
    <ligand>
        <name>ATP</name>
        <dbReference type="ChEBI" id="CHEBI:30616"/>
    </ligand>
</feature>
<keyword evidence="12" id="KW-0812">Transmembrane</keyword>
<evidence type="ECO:0000256" key="9">
    <source>
        <dbReference type="PROSITE-ProRule" id="PRU00221"/>
    </source>
</evidence>
<dbReference type="AlphaFoldDB" id="A0A8T7LZJ7"/>
<dbReference type="Pfam" id="PF00069">
    <property type="entry name" value="Pkinase"/>
    <property type="match status" value="1"/>
</dbReference>
<evidence type="ECO:0000313" key="14">
    <source>
        <dbReference type="EMBL" id="NWJ44989.1"/>
    </source>
</evidence>
<dbReference type="FunFam" id="1.10.510.10:FF:000021">
    <property type="entry name" value="Serine/threonine protein kinase"/>
    <property type="match status" value="1"/>
</dbReference>
<dbReference type="InterPro" id="IPR019775">
    <property type="entry name" value="WD40_repeat_CS"/>
</dbReference>
<keyword evidence="8 10" id="KW-0067">ATP-binding</keyword>
<dbReference type="InterPro" id="IPR036322">
    <property type="entry name" value="WD40_repeat_dom_sf"/>
</dbReference>
<evidence type="ECO:0000256" key="11">
    <source>
        <dbReference type="SAM" id="MobiDB-lite"/>
    </source>
</evidence>
<name>A0A8T7LZJ7_9CHLR</name>
<feature type="repeat" description="WD" evidence="9">
    <location>
        <begin position="457"/>
        <end position="498"/>
    </location>
</feature>
<dbReference type="Pfam" id="PF00400">
    <property type="entry name" value="WD40"/>
    <property type="match status" value="3"/>
</dbReference>
<evidence type="ECO:0000313" key="15">
    <source>
        <dbReference type="EMBL" id="WJW66870.1"/>
    </source>
</evidence>
<evidence type="ECO:0000256" key="5">
    <source>
        <dbReference type="ARBA" id="ARBA00022737"/>
    </source>
</evidence>
<dbReference type="GO" id="GO:0005524">
    <property type="term" value="F:ATP binding"/>
    <property type="evidence" value="ECO:0007669"/>
    <property type="project" value="UniProtKB-UniRule"/>
</dbReference>
<evidence type="ECO:0000256" key="3">
    <source>
        <dbReference type="ARBA" id="ARBA00022574"/>
    </source>
</evidence>
<keyword evidence="12" id="KW-0472">Membrane</keyword>
<evidence type="ECO:0000256" key="12">
    <source>
        <dbReference type="SAM" id="Phobius"/>
    </source>
</evidence>
<dbReference type="Gene3D" id="2.130.10.10">
    <property type="entry name" value="YVTN repeat-like/Quinoprotein amine dehydrogenase"/>
    <property type="match status" value="4"/>
</dbReference>
<dbReference type="PROSITE" id="PS50082">
    <property type="entry name" value="WD_REPEATS_2"/>
    <property type="match status" value="5"/>
</dbReference>
<feature type="region of interest" description="Disordered" evidence="11">
    <location>
        <begin position="310"/>
        <end position="347"/>
    </location>
</feature>
<evidence type="ECO:0000256" key="7">
    <source>
        <dbReference type="ARBA" id="ARBA00022777"/>
    </source>
</evidence>
<dbReference type="PROSITE" id="PS00108">
    <property type="entry name" value="PROTEIN_KINASE_ST"/>
    <property type="match status" value="1"/>
</dbReference>
<feature type="repeat" description="WD" evidence="9">
    <location>
        <begin position="967"/>
        <end position="1000"/>
    </location>
</feature>
<evidence type="ECO:0000313" key="16">
    <source>
        <dbReference type="Proteomes" id="UP000521676"/>
    </source>
</evidence>
<keyword evidence="12" id="KW-1133">Transmembrane helix</keyword>
<reference evidence="14 16" key="1">
    <citation type="submission" date="2020-06" db="EMBL/GenBank/DDBJ databases">
        <title>Anoxygenic phototrophic Chloroflexota member uses a Type I reaction center.</title>
        <authorList>
            <person name="Tsuji J.M."/>
            <person name="Shaw N.A."/>
            <person name="Nagashima S."/>
            <person name="Venkiteswaran J."/>
            <person name="Schiff S.L."/>
            <person name="Hanada S."/>
            <person name="Tank M."/>
            <person name="Neufeld J.D."/>
        </authorList>
    </citation>
    <scope>NUCLEOTIDE SEQUENCE [LARGE SCALE GENOMIC DNA]</scope>
    <source>
        <strain evidence="14">L227-S17</strain>
    </source>
</reference>
<reference evidence="15" key="2">
    <citation type="journal article" date="2024" name="Nature">
        <title>Anoxygenic phototroph of the Chloroflexota uses a type I reaction centre.</title>
        <authorList>
            <person name="Tsuji J.M."/>
            <person name="Shaw N.A."/>
            <person name="Nagashima S."/>
            <person name="Venkiteswaran J.J."/>
            <person name="Schiff S.L."/>
            <person name="Watanabe T."/>
            <person name="Fukui M."/>
            <person name="Hanada S."/>
            <person name="Tank M."/>
            <person name="Neufeld J.D."/>
        </authorList>
    </citation>
    <scope>NUCLEOTIDE SEQUENCE</scope>
    <source>
        <strain evidence="15">L227-S17</strain>
    </source>
</reference>
<evidence type="ECO:0000256" key="1">
    <source>
        <dbReference type="ARBA" id="ARBA00012513"/>
    </source>
</evidence>
<dbReference type="PROSITE" id="PS50011">
    <property type="entry name" value="PROTEIN_KINASE_DOM"/>
    <property type="match status" value="1"/>
</dbReference>
<organism evidence="14 16">
    <name type="scientific">Candidatus Chlorohelix allophototropha</name>
    <dbReference type="NCBI Taxonomy" id="3003348"/>
    <lineage>
        <taxon>Bacteria</taxon>
        <taxon>Bacillati</taxon>
        <taxon>Chloroflexota</taxon>
        <taxon>Chloroflexia</taxon>
        <taxon>Candidatus Chloroheliales</taxon>
        <taxon>Candidatus Chloroheliaceae</taxon>
        <taxon>Candidatus Chlorohelix</taxon>
    </lineage>
</organism>
<keyword evidence="3 9" id="KW-0853">WD repeat</keyword>
<dbReference type="SMART" id="SM00220">
    <property type="entry name" value="S_TKc"/>
    <property type="match status" value="1"/>
</dbReference>
<dbReference type="InterPro" id="IPR015943">
    <property type="entry name" value="WD40/YVTN_repeat-like_dom_sf"/>
</dbReference>
<keyword evidence="2 15" id="KW-0723">Serine/threonine-protein kinase</keyword>
<dbReference type="SUPFAM" id="SSF82171">
    <property type="entry name" value="DPP6 N-terminal domain-like"/>
    <property type="match status" value="1"/>
</dbReference>
<dbReference type="EC" id="2.7.11.1" evidence="1"/>
<dbReference type="Proteomes" id="UP000521676">
    <property type="component" value="Unassembled WGS sequence"/>
</dbReference>
<dbReference type="Pfam" id="PF13360">
    <property type="entry name" value="PQQ_2"/>
    <property type="match status" value="1"/>
</dbReference>
<dbReference type="SUPFAM" id="SSF56112">
    <property type="entry name" value="Protein kinase-like (PK-like)"/>
    <property type="match status" value="1"/>
</dbReference>
<keyword evidence="5" id="KW-0677">Repeat</keyword>
<feature type="transmembrane region" description="Helical" evidence="12">
    <location>
        <begin position="358"/>
        <end position="380"/>
    </location>
</feature>
<dbReference type="CDD" id="cd14014">
    <property type="entry name" value="STKc_PknB_like"/>
    <property type="match status" value="1"/>
</dbReference>
<dbReference type="PANTHER" id="PTHR19879">
    <property type="entry name" value="TRANSCRIPTION INITIATION FACTOR TFIID"/>
    <property type="match status" value="1"/>
</dbReference>
<dbReference type="PROSITE" id="PS50294">
    <property type="entry name" value="WD_REPEATS_REGION"/>
    <property type="match status" value="3"/>
</dbReference>
<evidence type="ECO:0000259" key="13">
    <source>
        <dbReference type="PROSITE" id="PS50011"/>
    </source>
</evidence>
<sequence>MLQAGDVISGTYRLVRRLGKGGMGEVWLAHHNLLDESRAIKIVLGELAENTQLRDRFVRGEARNALRLERHPNIVRVYELSQHENMPYMVMEYVEGVSLRDLMNLRKPMSLFETAEILRQIASGLEAAHRQGMIHRDIKPANVLIDEKNGNIAKLTDFGLVKNLEADGDSGLTATGQYMGTPFYMAPEQAHGNADKRSDIYSLGAMVYEMLAGRPPFIGVTTSIIVQHVTTPPPALREFNPTVPVEVQNVILRALAKNPEDRFQNATEFYMAYQHALHISSPNQGEKTTPLGRVAPLPGPSTFGMYQNPQTPPTGITPNPAHISGANTPPDLKLPNGSSQTPPPAIEPASEKMKKMPLLVIIASVILILATVATILVLIVSSNSSSNSNGTIGAFRPVTASYPLPTQIGESRILAGVAQNSVTAMDVSPDGSVIAAGYSNATLITWRTETGKELTRLSGFNGTVHGLSFSQDGKRLLGCGSDNSLLIWNMPDGKILRTLEGQTVNALACDFINDGRTVYSIAEDNSRRQWELNNSGNTPANVQSGQRLESNLVAFSPDGKFVAVIDKPQNLSVTNLTTFSEAGRITLQTNENITAVAFHPSLNILVTAIDDGSLRFWNITAKQNMLIFNPLIKLALPDSESLSALLYTPDGKFLISGSTEGRLGVWEADSGKQISSTNPHERGITRLKFMPGSKQVVTASNDNTVAISTLDGLKLDKSIGSASSALRTLTLSPDGRQVAFTQNKKIVLFDLAKGTIRYQLEGHKNTPYNLAFSLDGKRLVSTSYNELMLWDTESGKRAEIEQFDNAIGGIAFSPDGKKLAVGSYKQVYLYDTSNYRIGKELKPNTQEEISATSLAFADNQTLALVWGNKNTYLWNINGNEQPKLLTQEDDNIATLAISPDKKFLAVAISGKVRMYDLPSGKERLLLDTKDYGVRQLTFDSSGKRLAASLPGNNIMIWQLPNQTPLNLQGHQDSVSGFAFVLDENYGLSASEDGTLRIWKV</sequence>
<feature type="repeat" description="WD" evidence="9">
    <location>
        <begin position="419"/>
        <end position="456"/>
    </location>
</feature>